<dbReference type="GeneID" id="73350764"/>
<reference evidence="2" key="1">
    <citation type="journal article" date="2021" name="Mol. Plant Microbe Interact.">
        <title>Complete Genome Sequence of the Plant-Pathogenic Fungus Colletotrichum lupini.</title>
        <authorList>
            <person name="Baroncelli R."/>
            <person name="Pensec F."/>
            <person name="Da Lio D."/>
            <person name="Boufleur T."/>
            <person name="Vicente I."/>
            <person name="Sarrocco S."/>
            <person name="Picot A."/>
            <person name="Baraldi E."/>
            <person name="Sukno S."/>
            <person name="Thon M."/>
            <person name="Le Floch G."/>
        </authorList>
    </citation>
    <scope>NUCLEOTIDE SEQUENCE</scope>
    <source>
        <strain evidence="2">IMI 504893</strain>
    </source>
</reference>
<dbReference type="KEGG" id="clup:CLUP02_16836"/>
<sequence>MVYASVLQHYVDNSPPKSIHVWIQAPDYILVAFSEAFIIVTGLELAFTPGPKEVSLPVSPGLRGLDKTTLLTTSFNFSLRSVVSALFWLTIGIAAAICIALAPVSQDPYLVWMYGSLGIVGFVSGCAFYFCFYPGRDRKMMDQGVIIDGTEPGVNRVETPLRDGP</sequence>
<dbReference type="Proteomes" id="UP000830671">
    <property type="component" value="Chromosome 9"/>
</dbReference>
<protein>
    <submittedName>
        <fullName evidence="2">H+/oligopeptide symporter</fullName>
    </submittedName>
</protein>
<dbReference type="RefSeq" id="XP_049152901.1">
    <property type="nucleotide sequence ID" value="XM_049295754.1"/>
</dbReference>
<organism evidence="2 3">
    <name type="scientific">Colletotrichum lupini</name>
    <dbReference type="NCBI Taxonomy" id="145971"/>
    <lineage>
        <taxon>Eukaryota</taxon>
        <taxon>Fungi</taxon>
        <taxon>Dikarya</taxon>
        <taxon>Ascomycota</taxon>
        <taxon>Pezizomycotina</taxon>
        <taxon>Sordariomycetes</taxon>
        <taxon>Hypocreomycetidae</taxon>
        <taxon>Glomerellales</taxon>
        <taxon>Glomerellaceae</taxon>
        <taxon>Colletotrichum</taxon>
        <taxon>Colletotrichum acutatum species complex</taxon>
    </lineage>
</organism>
<accession>A0A9Q8T8V9</accession>
<feature type="transmembrane region" description="Helical" evidence="1">
    <location>
        <begin position="111"/>
        <end position="132"/>
    </location>
</feature>
<keyword evidence="1" id="KW-0472">Membrane</keyword>
<dbReference type="AlphaFoldDB" id="A0A9Q8T8V9"/>
<evidence type="ECO:0000256" key="1">
    <source>
        <dbReference type="SAM" id="Phobius"/>
    </source>
</evidence>
<dbReference type="InterPro" id="IPR036259">
    <property type="entry name" value="MFS_trans_sf"/>
</dbReference>
<proteinExistence type="predicted"/>
<evidence type="ECO:0000313" key="2">
    <source>
        <dbReference type="EMBL" id="UQC91302.1"/>
    </source>
</evidence>
<dbReference type="Gene3D" id="1.20.1250.20">
    <property type="entry name" value="MFS general substrate transporter like domains"/>
    <property type="match status" value="1"/>
</dbReference>
<feature type="transmembrane region" description="Helical" evidence="1">
    <location>
        <begin position="85"/>
        <end position="105"/>
    </location>
</feature>
<dbReference type="EMBL" id="CP019481">
    <property type="protein sequence ID" value="UQC91302.1"/>
    <property type="molecule type" value="Genomic_DNA"/>
</dbReference>
<keyword evidence="1" id="KW-0812">Transmembrane</keyword>
<name>A0A9Q8T8V9_9PEZI</name>
<evidence type="ECO:0000313" key="3">
    <source>
        <dbReference type="Proteomes" id="UP000830671"/>
    </source>
</evidence>
<gene>
    <name evidence="2" type="ORF">CLUP02_16836</name>
</gene>
<keyword evidence="3" id="KW-1185">Reference proteome</keyword>
<keyword evidence="1" id="KW-1133">Transmembrane helix</keyword>